<feature type="domain" description="Flagellar hook protein FlgE/F/G-like D1" evidence="4">
    <location>
        <begin position="188"/>
        <end position="251"/>
    </location>
</feature>
<proteinExistence type="inferred from homology"/>
<dbReference type="PANTHER" id="PTHR30435">
    <property type="entry name" value="FLAGELLAR PROTEIN"/>
    <property type="match status" value="1"/>
</dbReference>
<name>A0A6M5Z6U1_9BACT</name>
<dbReference type="EMBL" id="CP053453">
    <property type="protein sequence ID" value="QJX01352.1"/>
    <property type="molecule type" value="Genomic_DNA"/>
</dbReference>
<dbReference type="PANTHER" id="PTHR30435:SF19">
    <property type="entry name" value="FLAGELLAR BASAL-BODY ROD PROTEIN FLGG"/>
    <property type="match status" value="1"/>
</dbReference>
<dbReference type="GO" id="GO:0009425">
    <property type="term" value="C:bacterial-type flagellum basal body"/>
    <property type="evidence" value="ECO:0007669"/>
    <property type="project" value="UniProtKB-SubCell"/>
</dbReference>
<organism evidence="5 6">
    <name type="scientific">Frigoriglobus tundricola</name>
    <dbReference type="NCBI Taxonomy" id="2774151"/>
    <lineage>
        <taxon>Bacteria</taxon>
        <taxon>Pseudomonadati</taxon>
        <taxon>Planctomycetota</taxon>
        <taxon>Planctomycetia</taxon>
        <taxon>Gemmatales</taxon>
        <taxon>Gemmataceae</taxon>
        <taxon>Frigoriglobus</taxon>
    </lineage>
</organism>
<dbReference type="GO" id="GO:0071978">
    <property type="term" value="P:bacterial-type flagellum-dependent swarming motility"/>
    <property type="evidence" value="ECO:0007669"/>
    <property type="project" value="TreeGrafter"/>
</dbReference>
<feature type="domain" description="Flagellar hook protein FlgE/F/G-like D1" evidence="4">
    <location>
        <begin position="39"/>
        <end position="101"/>
    </location>
</feature>
<dbReference type="Pfam" id="PF22692">
    <property type="entry name" value="LlgE_F_G_D1"/>
    <property type="match status" value="3"/>
</dbReference>
<evidence type="ECO:0000256" key="3">
    <source>
        <dbReference type="ARBA" id="ARBA00023143"/>
    </source>
</evidence>
<reference evidence="5 6" key="1">
    <citation type="submission" date="2020-05" db="EMBL/GenBank/DDBJ databases">
        <title>Frigoriglobus tundricola gen. nov., sp. nov., a psychrotolerant cellulolytic planctomycete of the family Gemmataceae with two divergent copies of 16S rRNA gene.</title>
        <authorList>
            <person name="Kulichevskaya I.S."/>
            <person name="Ivanova A.A."/>
            <person name="Naumoff D.G."/>
            <person name="Beletsky A.V."/>
            <person name="Rijpstra W.I.C."/>
            <person name="Sinninghe Damste J.S."/>
            <person name="Mardanov A.V."/>
            <person name="Ravin N.V."/>
            <person name="Dedysh S.N."/>
        </authorList>
    </citation>
    <scope>NUCLEOTIDE SEQUENCE [LARGE SCALE GENOMIC DNA]</scope>
    <source>
        <strain evidence="5 6">PL17</strain>
        <plasmid evidence="6">ppl17-1</plasmid>
    </source>
</reference>
<evidence type="ECO:0000256" key="2">
    <source>
        <dbReference type="ARBA" id="ARBA00009677"/>
    </source>
</evidence>
<dbReference type="InterPro" id="IPR053967">
    <property type="entry name" value="LlgE_F_G-like_D1"/>
</dbReference>
<dbReference type="Proteomes" id="UP000503447">
    <property type="component" value="Plasmid pPL17-1"/>
</dbReference>
<evidence type="ECO:0000313" key="5">
    <source>
        <dbReference type="EMBL" id="QJX01352.1"/>
    </source>
</evidence>
<dbReference type="AlphaFoldDB" id="A0A6M5Z6U1"/>
<keyword evidence="5" id="KW-0282">Flagellum</keyword>
<comment type="subcellular location">
    <subcellularLocation>
        <location evidence="1">Bacterial flagellum basal body</location>
    </subcellularLocation>
</comment>
<dbReference type="SUPFAM" id="SSF117143">
    <property type="entry name" value="Flagellar hook protein flgE"/>
    <property type="match status" value="3"/>
</dbReference>
<keyword evidence="5" id="KW-0969">Cilium</keyword>
<sequence length="470" mass="51200">MGTLLLALFTFSHDAHTTPFIPIDGKEKRIATGRMFDLAIEGEGYFRIRHFNGGFVYTRFGRFYQGPSGNLETREGYTLDPMVTVPPSAGAVTIDPNGQVHTLLPDDKYQLPIGQIALYRFACPSELVPFERGYEAETRKSGEAVMGDPGSRGLGKVRQRSVNTSPVTSFTRMQRGNFQFTGRPFDLAIEGAGFFRVLTPAGENLFTRHGRFHLDDKGHLTTTEGYLLQPQLAIPVNAHTVSFGADGCVTAGVRTDGNEVDYVGDLTICRFPNALALSRVKGAYYKVSTQSGAPCAGRPSSEGGGGLQQCFIERSSYIPHLPEGRLVSTGRCFDLAIEGQGFFAVEKPTGGRLFTRHGRFRVNADGKIETQHGYLLQPQITLRLDAVSVAIDPDGTIRAIVASQAAPVRVGQIILCRFTNPLALTSFGDRYFQASKESGVPASITPSAGGHDKVWQGFIERSPQEQFPPP</sequence>
<dbReference type="KEGG" id="ftj:FTUN_8996"/>
<geneLocation type="plasmid" evidence="6">
    <name>ppl17-1</name>
</geneLocation>
<dbReference type="InterPro" id="IPR037925">
    <property type="entry name" value="FlgE/F/G-like"/>
</dbReference>
<evidence type="ECO:0000256" key="1">
    <source>
        <dbReference type="ARBA" id="ARBA00004117"/>
    </source>
</evidence>
<keyword evidence="5" id="KW-0966">Cell projection</keyword>
<accession>A0A6M5Z6U1</accession>
<evidence type="ECO:0000259" key="4">
    <source>
        <dbReference type="Pfam" id="PF22692"/>
    </source>
</evidence>
<keyword evidence="3" id="KW-0975">Bacterial flagellum</keyword>
<keyword evidence="6" id="KW-1185">Reference proteome</keyword>
<keyword evidence="5" id="KW-0614">Plasmid</keyword>
<protein>
    <submittedName>
        <fullName evidence="5">Flagellar basal-body rod protein FlgG</fullName>
    </submittedName>
</protein>
<comment type="similarity">
    <text evidence="2">Belongs to the flagella basal body rod proteins family.</text>
</comment>
<evidence type="ECO:0000313" key="6">
    <source>
        <dbReference type="Proteomes" id="UP000503447"/>
    </source>
</evidence>
<feature type="domain" description="Flagellar hook protein FlgE/F/G-like D1" evidence="4">
    <location>
        <begin position="336"/>
        <end position="399"/>
    </location>
</feature>
<dbReference type="RefSeq" id="WP_171476311.1">
    <property type="nucleotide sequence ID" value="NZ_CP053453.1"/>
</dbReference>
<gene>
    <name evidence="5" type="ORF">FTUN_8996</name>
</gene>